<dbReference type="InterPro" id="IPR043137">
    <property type="entry name" value="GGT_ssub_C"/>
</dbReference>
<evidence type="ECO:0000313" key="1">
    <source>
        <dbReference type="EMBL" id="MCQ0971119.1"/>
    </source>
</evidence>
<dbReference type="InterPro" id="IPR029055">
    <property type="entry name" value="Ntn_hydrolases_N"/>
</dbReference>
<accession>A0ABT1MTW2</accession>
<dbReference type="Proteomes" id="UP001203945">
    <property type="component" value="Unassembled WGS sequence"/>
</dbReference>
<dbReference type="EMBL" id="JAKZEU010000004">
    <property type="protein sequence ID" value="MCQ0971119.1"/>
    <property type="molecule type" value="Genomic_DNA"/>
</dbReference>
<dbReference type="PANTHER" id="PTHR43881:SF1">
    <property type="entry name" value="GAMMA-GLUTAMYLTRANSPEPTIDASE (AFU_ORTHOLOGUE AFUA_4G13580)"/>
    <property type="match status" value="1"/>
</dbReference>
<dbReference type="Gene3D" id="1.10.246.130">
    <property type="match status" value="1"/>
</dbReference>
<protein>
    <submittedName>
        <fullName evidence="1">Gamma-glutamyltransferase family protein</fullName>
    </submittedName>
</protein>
<organism evidence="1 2">
    <name type="scientific">Paracoccus albicereus</name>
    <dbReference type="NCBI Taxonomy" id="2922394"/>
    <lineage>
        <taxon>Bacteria</taxon>
        <taxon>Pseudomonadati</taxon>
        <taxon>Pseudomonadota</taxon>
        <taxon>Alphaproteobacteria</taxon>
        <taxon>Rhodobacterales</taxon>
        <taxon>Paracoccaceae</taxon>
        <taxon>Paracoccus</taxon>
    </lineage>
</organism>
<reference evidence="1 2" key="1">
    <citation type="submission" date="2022-03" db="EMBL/GenBank/DDBJ databases">
        <authorList>
            <person name="He Y."/>
        </authorList>
    </citation>
    <scope>NUCLEOTIDE SEQUENCE [LARGE SCALE GENOMIC DNA]</scope>
    <source>
        <strain evidence="1 2">TK19116</strain>
    </source>
</reference>
<dbReference type="InterPro" id="IPR052896">
    <property type="entry name" value="GGT-like_enzyme"/>
</dbReference>
<comment type="caution">
    <text evidence="1">The sequence shown here is derived from an EMBL/GenBank/DDBJ whole genome shotgun (WGS) entry which is preliminary data.</text>
</comment>
<dbReference type="InterPro" id="IPR043138">
    <property type="entry name" value="GGT_lsub"/>
</dbReference>
<dbReference type="SUPFAM" id="SSF56235">
    <property type="entry name" value="N-terminal nucleophile aminohydrolases (Ntn hydrolases)"/>
    <property type="match status" value="1"/>
</dbReference>
<gene>
    <name evidence="1" type="ORF">MLD63_11865</name>
</gene>
<dbReference type="Pfam" id="PF01019">
    <property type="entry name" value="G_glu_transpept"/>
    <property type="match status" value="1"/>
</dbReference>
<proteinExistence type="predicted"/>
<name>A0ABT1MTW2_9RHOB</name>
<sequence length="609" mass="65527">MTAKPNLAPAPAPASPFTTRPDIRGTFGCVASTHWIASAAGMAMLERGGNAFDAAVATGLVLQIVEPHLNGPGGDLPAIVHVAETGETRVLCAQGVAPAGATLDHYRGLFGDGLIPGSGLLATVVPGAFDGWMLMLRDHGSMELADVIAPAIAYAKDGHPVLPRVAATIADLAEFLATEWPSSAAVWTPEGKAPAPWSLVRNPDLAATYQRIVDDAQGDTRTARIDAARTLWSRGFIAETIGDFLSDASVVDVTGDSHSAVLTREDLANWQARWEAPVSIDYHGWTIHKTAPWSQGPVLLQTLRILENFDLAAMDPMGAEFVHTVTEAMKLAYADREAYYGDPDFVDVPLDHLLSRDYAAERAALITATASMEQRPGRLPGREHLADGAIVRAATDFGAKAPQAASEPTMAHLTEKRGDTVHLDVIDRWGNMVSATPSGGWLQSSPVIPGLGFALNTRAQMFWLRDDLPLTLRPGARPRTTLTPSLAEKDGTRIAFGTPGGDQQDQWQLIWFLRYVHHGLDMQQGMDAPLFHSLHFQSSFYPREVKPGEIMVEPAFGEDVIADLRARGHIVTLSDPWAIGRLTAARRDPDGILTAAATPRLMQAYAVGR</sequence>
<keyword evidence="2" id="KW-1185">Reference proteome</keyword>
<dbReference type="Gene3D" id="3.60.20.40">
    <property type="match status" value="1"/>
</dbReference>
<dbReference type="PANTHER" id="PTHR43881">
    <property type="entry name" value="GAMMA-GLUTAMYLTRANSPEPTIDASE (AFU_ORTHOLOGUE AFUA_4G13580)"/>
    <property type="match status" value="1"/>
</dbReference>
<dbReference type="PRINTS" id="PR01210">
    <property type="entry name" value="GGTRANSPTASE"/>
</dbReference>
<dbReference type="RefSeq" id="WP_255330132.1">
    <property type="nucleotide sequence ID" value="NZ_JAKZEU010000004.1"/>
</dbReference>
<evidence type="ECO:0000313" key="2">
    <source>
        <dbReference type="Proteomes" id="UP001203945"/>
    </source>
</evidence>